<comment type="caution">
    <text evidence="2">The sequence shown here is derived from an EMBL/GenBank/DDBJ whole genome shotgun (WGS) entry which is preliminary data.</text>
</comment>
<keyword evidence="1" id="KW-0812">Transmembrane</keyword>
<feature type="transmembrane region" description="Helical" evidence="1">
    <location>
        <begin position="12"/>
        <end position="31"/>
    </location>
</feature>
<accession>A0A1B7L0W5</accession>
<evidence type="ECO:0000256" key="1">
    <source>
        <dbReference type="SAM" id="Phobius"/>
    </source>
</evidence>
<name>A0A1B7L0W5_9ENTR</name>
<dbReference type="Proteomes" id="UP000078225">
    <property type="component" value="Unassembled WGS sequence"/>
</dbReference>
<gene>
    <name evidence="2" type="ORF">A9B99_10820</name>
</gene>
<evidence type="ECO:0000313" key="3">
    <source>
        <dbReference type="Proteomes" id="UP000078225"/>
    </source>
</evidence>
<organism evidence="2 3">
    <name type="scientific">Mangrovibacter phragmitis</name>
    <dbReference type="NCBI Taxonomy" id="1691903"/>
    <lineage>
        <taxon>Bacteria</taxon>
        <taxon>Pseudomonadati</taxon>
        <taxon>Pseudomonadota</taxon>
        <taxon>Gammaproteobacteria</taxon>
        <taxon>Enterobacterales</taxon>
        <taxon>Enterobacteriaceae</taxon>
        <taxon>Mangrovibacter</taxon>
    </lineage>
</organism>
<protein>
    <submittedName>
        <fullName evidence="2">Uncharacterized protein</fullName>
    </submittedName>
</protein>
<proteinExistence type="predicted"/>
<dbReference type="STRING" id="1691903.A9B99_10820"/>
<reference evidence="3" key="1">
    <citation type="submission" date="2016-05" db="EMBL/GenBank/DDBJ databases">
        <authorList>
            <person name="Behera P."/>
            <person name="Vaishampayan P."/>
            <person name="Singh N."/>
            <person name="Raina V."/>
            <person name="Suar M."/>
            <person name="Pattnaik A."/>
            <person name="Rastogi G."/>
        </authorList>
    </citation>
    <scope>NUCLEOTIDE SEQUENCE [LARGE SCALE GENOMIC DNA]</scope>
    <source>
        <strain evidence="3">MP23</strain>
    </source>
</reference>
<evidence type="ECO:0000313" key="2">
    <source>
        <dbReference type="EMBL" id="OAT75947.1"/>
    </source>
</evidence>
<sequence>MYFWHNKPGLALVYLTSVAVFISATNIRFIMEHIFIFEFHNGTPFLVFLFHESPGKNNVVNIRNSLSTSPPEMEHQTK</sequence>
<keyword evidence="1" id="KW-0472">Membrane</keyword>
<dbReference type="AlphaFoldDB" id="A0A1B7L0W5"/>
<dbReference type="EMBL" id="LYRP01000033">
    <property type="protein sequence ID" value="OAT75947.1"/>
    <property type="molecule type" value="Genomic_DNA"/>
</dbReference>
<keyword evidence="3" id="KW-1185">Reference proteome</keyword>
<keyword evidence="1" id="KW-1133">Transmembrane helix</keyword>